<dbReference type="InterPro" id="IPR001360">
    <property type="entry name" value="Glyco_hydro_1"/>
</dbReference>
<protein>
    <submittedName>
        <fullName evidence="7">Uncharacterized protein</fullName>
    </submittedName>
</protein>
<keyword evidence="6" id="KW-0732">Signal</keyword>
<feature type="chain" id="PRO_5043976186" evidence="6">
    <location>
        <begin position="20"/>
        <end position="585"/>
    </location>
</feature>
<dbReference type="AlphaFoldDB" id="A0AAV0U7I3"/>
<keyword evidence="5" id="KW-0812">Transmembrane</keyword>
<dbReference type="Gene3D" id="3.20.20.80">
    <property type="entry name" value="Glycosidases"/>
    <property type="match status" value="1"/>
</dbReference>
<accession>A0AAV0U7I3</accession>
<evidence type="ECO:0000256" key="3">
    <source>
        <dbReference type="ARBA" id="ARBA00023295"/>
    </source>
</evidence>
<dbReference type="PANTHER" id="PTHR10353">
    <property type="entry name" value="GLYCOSYL HYDROLASE"/>
    <property type="match status" value="1"/>
</dbReference>
<keyword evidence="5" id="KW-1133">Transmembrane helix</keyword>
<evidence type="ECO:0000313" key="7">
    <source>
        <dbReference type="EMBL" id="CAI5731136.1"/>
    </source>
</evidence>
<dbReference type="GO" id="GO:0005975">
    <property type="term" value="P:carbohydrate metabolic process"/>
    <property type="evidence" value="ECO:0007669"/>
    <property type="project" value="InterPro"/>
</dbReference>
<gene>
    <name evidence="7" type="ORF">HBR001_LOCUS5083</name>
</gene>
<evidence type="ECO:0000256" key="5">
    <source>
        <dbReference type="SAM" id="Phobius"/>
    </source>
</evidence>
<dbReference type="EMBL" id="CANTFL010001078">
    <property type="protein sequence ID" value="CAI5731136.1"/>
    <property type="molecule type" value="Genomic_DNA"/>
</dbReference>
<dbReference type="Proteomes" id="UP001162031">
    <property type="component" value="Unassembled WGS sequence"/>
</dbReference>
<evidence type="ECO:0000256" key="6">
    <source>
        <dbReference type="SAM" id="SignalP"/>
    </source>
</evidence>
<proteinExistence type="inferred from homology"/>
<dbReference type="Pfam" id="PF00232">
    <property type="entry name" value="Glyco_hydro_1"/>
    <property type="match status" value="1"/>
</dbReference>
<organism evidence="7 8">
    <name type="scientific">Hyaloperonospora brassicae</name>
    <name type="common">Brassica downy mildew</name>
    <name type="synonym">Peronospora brassicae</name>
    <dbReference type="NCBI Taxonomy" id="162125"/>
    <lineage>
        <taxon>Eukaryota</taxon>
        <taxon>Sar</taxon>
        <taxon>Stramenopiles</taxon>
        <taxon>Oomycota</taxon>
        <taxon>Peronosporomycetes</taxon>
        <taxon>Peronosporales</taxon>
        <taxon>Peronosporaceae</taxon>
        <taxon>Hyaloperonospora</taxon>
    </lineage>
</organism>
<sequence>MLRLVLFGAALLDLPHTSSTPSRVASSPRTVRCFPSHFRFSATIDDPFPNVNRSRLQTANAIDSSRLLEPLPRPNVSTATASRKYRRDVQQVTDSKLSSVHVALSWAHVMHYNAATQRMEHNAAGLALYSAQLDALLAQGLEPLVTLFDSRLPAAALERPTSRAANGSAESMLCWLDPFIVTHFGDFAEVVFRAFGQKVKFWATFNEPLTFITRDYGDAGAVDGTSALEAKAVHHVLLAHAKAVALFRELQRSDASAATAGAAAGGGSVVAAAARIGMMVHVEVRDSVHDDASSALDVAERTIPWTVDWFVTPLLTGDYSERMHKRRGAQLPQFSAAEAALVKGSYDLWMLNWFAMQQGRGIDRGGRNETRASSAACVSLTKSSKCSGREAHVADYFHTIKWLHEKDPSMEILLTENKWRASGQADATDELPLFRALVERVYKAVVEEEMPIIGFPAWTFPDINDWDSCNQSYIMSSSTNGSHRVGCPAAKWLVHLLTTKCLDGWEHEVAEMDVNGDKGASSGTQPDLEIHGMDGAVPWSLGEVAVLIVIGIFVLAAITCEVMRELQMSSRGRSEELQVLITVEG</sequence>
<keyword evidence="2" id="KW-0378">Hydrolase</keyword>
<dbReference type="PANTHER" id="PTHR10353:SF36">
    <property type="entry name" value="LP05116P"/>
    <property type="match status" value="1"/>
</dbReference>
<evidence type="ECO:0000256" key="4">
    <source>
        <dbReference type="RuleBase" id="RU003690"/>
    </source>
</evidence>
<comment type="similarity">
    <text evidence="1 4">Belongs to the glycosyl hydrolase 1 family.</text>
</comment>
<name>A0AAV0U7I3_HYABA</name>
<keyword evidence="5" id="KW-0472">Membrane</keyword>
<comment type="caution">
    <text evidence="7">The sequence shown here is derived from an EMBL/GenBank/DDBJ whole genome shotgun (WGS) entry which is preliminary data.</text>
</comment>
<feature type="signal peptide" evidence="6">
    <location>
        <begin position="1"/>
        <end position="19"/>
    </location>
</feature>
<evidence type="ECO:0000256" key="1">
    <source>
        <dbReference type="ARBA" id="ARBA00010838"/>
    </source>
</evidence>
<keyword evidence="8" id="KW-1185">Reference proteome</keyword>
<evidence type="ECO:0000256" key="2">
    <source>
        <dbReference type="ARBA" id="ARBA00022801"/>
    </source>
</evidence>
<keyword evidence="3" id="KW-0326">Glycosidase</keyword>
<reference evidence="7" key="1">
    <citation type="submission" date="2022-12" db="EMBL/GenBank/DDBJ databases">
        <authorList>
            <person name="Webb A."/>
        </authorList>
    </citation>
    <scope>NUCLEOTIDE SEQUENCE</scope>
    <source>
        <strain evidence="7">Hp1</strain>
    </source>
</reference>
<dbReference type="SUPFAM" id="SSF51445">
    <property type="entry name" value="(Trans)glycosidases"/>
    <property type="match status" value="1"/>
</dbReference>
<dbReference type="InterPro" id="IPR017853">
    <property type="entry name" value="GH"/>
</dbReference>
<dbReference type="GO" id="GO:0008422">
    <property type="term" value="F:beta-glucosidase activity"/>
    <property type="evidence" value="ECO:0007669"/>
    <property type="project" value="TreeGrafter"/>
</dbReference>
<evidence type="ECO:0000313" key="8">
    <source>
        <dbReference type="Proteomes" id="UP001162031"/>
    </source>
</evidence>
<feature type="transmembrane region" description="Helical" evidence="5">
    <location>
        <begin position="544"/>
        <end position="563"/>
    </location>
</feature>